<dbReference type="Gene3D" id="3.40.50.720">
    <property type="entry name" value="NAD(P)-binding Rossmann-like Domain"/>
    <property type="match status" value="1"/>
</dbReference>
<name>A0A433SGK9_9BURK</name>
<comment type="caution">
    <text evidence="2">The sequence shown here is derived from an EMBL/GenBank/DDBJ whole genome shotgun (WGS) entry which is preliminary data.</text>
</comment>
<dbReference type="InterPro" id="IPR016040">
    <property type="entry name" value="NAD(P)-bd_dom"/>
</dbReference>
<dbReference type="PANTHER" id="PTHR15020:SF50">
    <property type="entry name" value="UPF0659 PROTEIN YMR090W"/>
    <property type="match status" value="1"/>
</dbReference>
<dbReference type="PANTHER" id="PTHR15020">
    <property type="entry name" value="FLAVIN REDUCTASE-RELATED"/>
    <property type="match status" value="1"/>
</dbReference>
<dbReference type="InterPro" id="IPR036291">
    <property type="entry name" value="NAD(P)-bd_dom_sf"/>
</dbReference>
<evidence type="ECO:0000259" key="1">
    <source>
        <dbReference type="Pfam" id="PF13460"/>
    </source>
</evidence>
<organism evidence="2 3">
    <name type="scientific">Saezia sanguinis</name>
    <dbReference type="NCBI Taxonomy" id="1965230"/>
    <lineage>
        <taxon>Bacteria</taxon>
        <taxon>Pseudomonadati</taxon>
        <taxon>Pseudomonadota</taxon>
        <taxon>Betaproteobacteria</taxon>
        <taxon>Burkholderiales</taxon>
        <taxon>Saeziaceae</taxon>
        <taxon>Saezia</taxon>
    </lineage>
</organism>
<keyword evidence="3" id="KW-1185">Reference proteome</keyword>
<dbReference type="EMBL" id="PQSP01000001">
    <property type="protein sequence ID" value="RUS67852.1"/>
    <property type="molecule type" value="Genomic_DNA"/>
</dbReference>
<gene>
    <name evidence="2" type="ORF">CUZ56_00332</name>
</gene>
<accession>A0A433SGK9</accession>
<reference evidence="2 3" key="1">
    <citation type="submission" date="2018-01" db="EMBL/GenBank/DDBJ databases">
        <title>Saezia sanguinis gen. nov., sp. nov., in the order Burkholderiales isolated from human blood.</title>
        <authorList>
            <person name="Medina-Pascual M.J."/>
            <person name="Valdezate S."/>
            <person name="Monzon S."/>
            <person name="Cuesta I."/>
            <person name="Carrasco G."/>
            <person name="Villalon P."/>
            <person name="Saez-Nieto J.A."/>
        </authorList>
    </citation>
    <scope>NUCLEOTIDE SEQUENCE [LARGE SCALE GENOMIC DNA]</scope>
    <source>
        <strain evidence="2 3">CNM695-12</strain>
    </source>
</reference>
<dbReference type="Pfam" id="PF13460">
    <property type="entry name" value="NAD_binding_10"/>
    <property type="match status" value="1"/>
</dbReference>
<sequence>MHMNILILGAAGQVARLLEAKLLRQTDAYLVLYARNAHHRLKVLAPAREKLVDGDFHDTETLIKVMRGVDLVYINDMGDKTATSAIASAMERSGVKRVIAASILGIHDEVPGAFGQWNEKMVGKRGIQKQKESAAVLEQSSLAYTLLRLTWLYNQNDNDRYMLTFKGEPFVGAQVTRQAVAQLIVDIIQDDSDRFIRASVGVSEPDTDWNKPSFY</sequence>
<protein>
    <recommendedName>
        <fullName evidence="1">NAD(P)-binding domain-containing protein</fullName>
    </recommendedName>
</protein>
<feature type="domain" description="NAD(P)-binding" evidence="1">
    <location>
        <begin position="9"/>
        <end position="190"/>
    </location>
</feature>
<dbReference type="SUPFAM" id="SSF51735">
    <property type="entry name" value="NAD(P)-binding Rossmann-fold domains"/>
    <property type="match status" value="1"/>
</dbReference>
<dbReference type="AlphaFoldDB" id="A0A433SGK9"/>
<dbReference type="Proteomes" id="UP000286947">
    <property type="component" value="Unassembled WGS sequence"/>
</dbReference>
<evidence type="ECO:0000313" key="2">
    <source>
        <dbReference type="EMBL" id="RUS67852.1"/>
    </source>
</evidence>
<proteinExistence type="predicted"/>
<evidence type="ECO:0000313" key="3">
    <source>
        <dbReference type="Proteomes" id="UP000286947"/>
    </source>
</evidence>